<feature type="chain" id="PRO_5044828622" description="C1q domain-containing protein" evidence="4">
    <location>
        <begin position="24"/>
        <end position="218"/>
    </location>
</feature>
<comment type="caution">
    <text evidence="6">The sequence shown here is derived from an EMBL/GenBank/DDBJ whole genome shotgun (WGS) entry which is preliminary data.</text>
</comment>
<dbReference type="PANTHER" id="PTHR22923">
    <property type="entry name" value="CEREBELLIN-RELATED"/>
    <property type="match status" value="1"/>
</dbReference>
<sequence length="218" mass="24389">MLSRSYSYLQLFLLIASVTMTSCADDVDPLRAVTEQQSQKISQLESLLQQQANKMAAMDTLIQQQAATISGMQTSVQTLTSQMALQTPFVAFEVYYSGTFATVQDHETMKFDVIALNVGNGYNAQTGMFTAPVSGYYMFHTKVTPTDLGEVYLYLEKEGQGVDSVYARDDNYQQTGDSARIVQMAKGERVWLVKDHGEKRIHAWVWSKMSGYLLQATP</sequence>
<organism evidence="6 7">
    <name type="scientific">Batillaria attramentaria</name>
    <dbReference type="NCBI Taxonomy" id="370345"/>
    <lineage>
        <taxon>Eukaryota</taxon>
        <taxon>Metazoa</taxon>
        <taxon>Spiralia</taxon>
        <taxon>Lophotrochozoa</taxon>
        <taxon>Mollusca</taxon>
        <taxon>Gastropoda</taxon>
        <taxon>Caenogastropoda</taxon>
        <taxon>Sorbeoconcha</taxon>
        <taxon>Cerithioidea</taxon>
        <taxon>Batillariidae</taxon>
        <taxon>Batillaria</taxon>
    </lineage>
</organism>
<dbReference type="PROSITE" id="PS51257">
    <property type="entry name" value="PROKAR_LIPOPROTEIN"/>
    <property type="match status" value="1"/>
</dbReference>
<keyword evidence="3 4" id="KW-0732">Signal</keyword>
<dbReference type="PROSITE" id="PS50871">
    <property type="entry name" value="C1Q"/>
    <property type="match status" value="1"/>
</dbReference>
<name>A0ABD0KUX3_9CAEN</name>
<dbReference type="SUPFAM" id="SSF49842">
    <property type="entry name" value="TNF-like"/>
    <property type="match status" value="1"/>
</dbReference>
<gene>
    <name evidence="6" type="ORF">BaRGS_00018121</name>
</gene>
<evidence type="ECO:0000259" key="5">
    <source>
        <dbReference type="PROSITE" id="PS50871"/>
    </source>
</evidence>
<dbReference type="InterPro" id="IPR008983">
    <property type="entry name" value="Tumour_necrosis_fac-like_dom"/>
</dbReference>
<evidence type="ECO:0000256" key="4">
    <source>
        <dbReference type="SAM" id="SignalP"/>
    </source>
</evidence>
<keyword evidence="7" id="KW-1185">Reference proteome</keyword>
<evidence type="ECO:0000256" key="1">
    <source>
        <dbReference type="ARBA" id="ARBA00004613"/>
    </source>
</evidence>
<evidence type="ECO:0000256" key="3">
    <source>
        <dbReference type="ARBA" id="ARBA00022729"/>
    </source>
</evidence>
<dbReference type="GO" id="GO:0005576">
    <property type="term" value="C:extracellular region"/>
    <property type="evidence" value="ECO:0007669"/>
    <property type="project" value="UniProtKB-SubCell"/>
</dbReference>
<dbReference type="Pfam" id="PF00386">
    <property type="entry name" value="C1q"/>
    <property type="match status" value="1"/>
</dbReference>
<dbReference type="SMART" id="SM00110">
    <property type="entry name" value="C1Q"/>
    <property type="match status" value="1"/>
</dbReference>
<feature type="domain" description="C1q" evidence="5">
    <location>
        <begin position="85"/>
        <end position="218"/>
    </location>
</feature>
<reference evidence="6 7" key="1">
    <citation type="journal article" date="2023" name="Sci. Data">
        <title>Genome assembly of the Korean intertidal mud-creeper Batillaria attramentaria.</title>
        <authorList>
            <person name="Patra A.K."/>
            <person name="Ho P.T."/>
            <person name="Jun S."/>
            <person name="Lee S.J."/>
            <person name="Kim Y."/>
            <person name="Won Y.J."/>
        </authorList>
    </citation>
    <scope>NUCLEOTIDE SEQUENCE [LARGE SCALE GENOMIC DNA]</scope>
    <source>
        <strain evidence="6">Wonlab-2016</strain>
    </source>
</reference>
<protein>
    <recommendedName>
        <fullName evidence="5">C1q domain-containing protein</fullName>
    </recommendedName>
</protein>
<dbReference type="Proteomes" id="UP001519460">
    <property type="component" value="Unassembled WGS sequence"/>
</dbReference>
<keyword evidence="2" id="KW-0964">Secreted</keyword>
<dbReference type="InterPro" id="IPR050822">
    <property type="entry name" value="Cerebellin_Synaptic_Org"/>
</dbReference>
<proteinExistence type="predicted"/>
<dbReference type="Gene3D" id="2.60.120.40">
    <property type="match status" value="1"/>
</dbReference>
<dbReference type="PANTHER" id="PTHR22923:SF116">
    <property type="entry name" value="C1Q DOMAIN-CONTAINING PROTEIN"/>
    <property type="match status" value="1"/>
</dbReference>
<dbReference type="InterPro" id="IPR001073">
    <property type="entry name" value="C1q_dom"/>
</dbReference>
<feature type="signal peptide" evidence="4">
    <location>
        <begin position="1"/>
        <end position="23"/>
    </location>
</feature>
<evidence type="ECO:0000256" key="2">
    <source>
        <dbReference type="ARBA" id="ARBA00022525"/>
    </source>
</evidence>
<evidence type="ECO:0000313" key="6">
    <source>
        <dbReference type="EMBL" id="KAK7490704.1"/>
    </source>
</evidence>
<dbReference type="EMBL" id="JACVVK020000124">
    <property type="protein sequence ID" value="KAK7490704.1"/>
    <property type="molecule type" value="Genomic_DNA"/>
</dbReference>
<comment type="subcellular location">
    <subcellularLocation>
        <location evidence="1">Secreted</location>
    </subcellularLocation>
</comment>
<dbReference type="PRINTS" id="PR00007">
    <property type="entry name" value="COMPLEMNTC1Q"/>
</dbReference>
<accession>A0ABD0KUX3</accession>
<evidence type="ECO:0000313" key="7">
    <source>
        <dbReference type="Proteomes" id="UP001519460"/>
    </source>
</evidence>
<dbReference type="AlphaFoldDB" id="A0ABD0KUX3"/>